<feature type="compositionally biased region" description="Pro residues" evidence="1">
    <location>
        <begin position="32"/>
        <end position="43"/>
    </location>
</feature>
<dbReference type="Proteomes" id="UP000008022">
    <property type="component" value="Unassembled WGS sequence"/>
</dbReference>
<feature type="domain" description="Agenet-like" evidence="2">
    <location>
        <begin position="134"/>
        <end position="187"/>
    </location>
</feature>
<accession>A0A0E0MXZ8</accession>
<dbReference type="Gramene" id="ORUFI01G21870.1">
    <property type="protein sequence ID" value="ORUFI01G21870.1"/>
    <property type="gene ID" value="ORUFI01G21870"/>
</dbReference>
<evidence type="ECO:0000256" key="1">
    <source>
        <dbReference type="SAM" id="MobiDB-lite"/>
    </source>
</evidence>
<dbReference type="Pfam" id="PF05641">
    <property type="entry name" value="Agenet"/>
    <property type="match status" value="1"/>
</dbReference>
<name>A0A0E0MXZ8_ORYRU</name>
<feature type="region of interest" description="Disordered" evidence="1">
    <location>
        <begin position="346"/>
        <end position="381"/>
    </location>
</feature>
<dbReference type="AlphaFoldDB" id="A0A0E0MXZ8"/>
<dbReference type="PANTHER" id="PTHR31917">
    <property type="entry name" value="AGENET DOMAIN-CONTAINING PROTEIN-RELATED"/>
    <property type="match status" value="1"/>
</dbReference>
<feature type="compositionally biased region" description="Gly residues" evidence="1">
    <location>
        <begin position="7"/>
        <end position="19"/>
    </location>
</feature>
<reference evidence="4" key="1">
    <citation type="submission" date="2013-06" db="EMBL/GenBank/DDBJ databases">
        <authorList>
            <person name="Zhao Q."/>
        </authorList>
    </citation>
    <scope>NUCLEOTIDE SEQUENCE</scope>
    <source>
        <strain evidence="4">cv. W1943</strain>
    </source>
</reference>
<sequence>MYSTLVEGGGGRGRRGGGPFRETVAACDVRPRPPPPPPPPPPLAEDGAAPGRELNVFDMVEAYHREGWWPGVVSAAWPARGRKAAAAMYTVSFPSCREEAKLPASLVRRRRAFVRGRWMDARDVVPRVPQYDEGSNVEVMLDTGKHRAAWVTATVIKMVSSKNYVVRLKNKEGSVNIVDYCYIRPQPTFDRKKFEYELESSAEVEVNLGGAWSLGVISDVGSCGYGVRLKGHDSSEEEDYMLVLRALLRPYCKQDDQELMPCTAKAHFNNNAGQLIPLPSYPVLEKLPVKVLPEMNEMKETNHAHLQAEFLAPDDCTAGDQNYALPIKVEVESWVADIRKKEAAMQTITDSGEDNSRRPRSGDSEIPNSSKLEPYSSEQQRHTFQFVSRNKLEVPVRHKKAPDALEMNTNSVVFSPKEQTHSKKIIDASHYESYASLQQHPLGQCQVPNYWSAAGQSSFVHPSITMNLFTILPAPNSHPTTFASSLLMGPCEKIEISCRCSP</sequence>
<evidence type="ECO:0000259" key="2">
    <source>
        <dbReference type="Pfam" id="PF05641"/>
    </source>
</evidence>
<evidence type="ECO:0000313" key="3">
    <source>
        <dbReference type="EnsemblPlants" id="ORUFI01G21870.1"/>
    </source>
</evidence>
<proteinExistence type="predicted"/>
<evidence type="ECO:0000313" key="4">
    <source>
        <dbReference type="Proteomes" id="UP000008022"/>
    </source>
</evidence>
<feature type="region of interest" description="Disordered" evidence="1">
    <location>
        <begin position="1"/>
        <end position="49"/>
    </location>
</feature>
<dbReference type="STRING" id="4529.A0A0E0MXZ8"/>
<keyword evidence="4" id="KW-1185">Reference proteome</keyword>
<dbReference type="InterPro" id="IPR008395">
    <property type="entry name" value="Agenet-like_dom"/>
</dbReference>
<feature type="compositionally biased region" description="Basic and acidic residues" evidence="1">
    <location>
        <begin position="354"/>
        <end position="363"/>
    </location>
</feature>
<dbReference type="eggNOG" id="ENOG502QTQX">
    <property type="taxonomic scope" value="Eukaryota"/>
</dbReference>
<organism evidence="3 4">
    <name type="scientific">Oryza rufipogon</name>
    <name type="common">Brownbeard rice</name>
    <name type="synonym">Asian wild rice</name>
    <dbReference type="NCBI Taxonomy" id="4529"/>
    <lineage>
        <taxon>Eukaryota</taxon>
        <taxon>Viridiplantae</taxon>
        <taxon>Streptophyta</taxon>
        <taxon>Embryophyta</taxon>
        <taxon>Tracheophyta</taxon>
        <taxon>Spermatophyta</taxon>
        <taxon>Magnoliopsida</taxon>
        <taxon>Liliopsida</taxon>
        <taxon>Poales</taxon>
        <taxon>Poaceae</taxon>
        <taxon>BOP clade</taxon>
        <taxon>Oryzoideae</taxon>
        <taxon>Oryzeae</taxon>
        <taxon>Oryzinae</taxon>
        <taxon>Oryza</taxon>
    </lineage>
</organism>
<feature type="compositionally biased region" description="Polar residues" evidence="1">
    <location>
        <begin position="366"/>
        <end position="381"/>
    </location>
</feature>
<dbReference type="PANTHER" id="PTHR31917:SF150">
    <property type="entry name" value="OS01G0556800 PROTEIN"/>
    <property type="match status" value="1"/>
</dbReference>
<dbReference type="HOGENOM" id="CLU_007138_2_0_1"/>
<dbReference type="EnsemblPlants" id="ORUFI01G21870.1">
    <property type="protein sequence ID" value="ORUFI01G21870.1"/>
    <property type="gene ID" value="ORUFI01G21870"/>
</dbReference>
<protein>
    <recommendedName>
        <fullName evidence="2">Agenet-like domain-containing protein</fullName>
    </recommendedName>
</protein>
<reference evidence="3" key="2">
    <citation type="submission" date="2015-06" db="UniProtKB">
        <authorList>
            <consortium name="EnsemblPlants"/>
        </authorList>
    </citation>
    <scope>IDENTIFICATION</scope>
</reference>